<evidence type="ECO:0000259" key="6">
    <source>
        <dbReference type="Pfam" id="PF01266"/>
    </source>
</evidence>
<dbReference type="InterPro" id="IPR036188">
    <property type="entry name" value="FAD/NAD-bd_sf"/>
</dbReference>
<evidence type="ECO:0000256" key="3">
    <source>
        <dbReference type="ARBA" id="ARBA00022630"/>
    </source>
</evidence>
<name>A0A1H6CP53_9HYPH</name>
<dbReference type="PANTHER" id="PTHR11985">
    <property type="entry name" value="GLYCEROL-3-PHOSPHATE DEHYDROGENASE"/>
    <property type="match status" value="1"/>
</dbReference>
<gene>
    <name evidence="7" type="ORF">SAMN04488115_111126</name>
</gene>
<evidence type="ECO:0000313" key="8">
    <source>
        <dbReference type="Proteomes" id="UP000236743"/>
    </source>
</evidence>
<dbReference type="Gene3D" id="1.10.8.870">
    <property type="entry name" value="Alpha-glycerophosphate oxidase, cap domain"/>
    <property type="match status" value="1"/>
</dbReference>
<keyword evidence="8" id="KW-1185">Reference proteome</keyword>
<dbReference type="EMBL" id="FNUY01000011">
    <property type="protein sequence ID" value="SEG74718.1"/>
    <property type="molecule type" value="Genomic_DNA"/>
</dbReference>
<keyword evidence="5" id="KW-0560">Oxidoreductase</keyword>
<dbReference type="PANTHER" id="PTHR11985:SF15">
    <property type="entry name" value="GLYCEROL-3-PHOSPHATE DEHYDROGENASE, MITOCHONDRIAL"/>
    <property type="match status" value="1"/>
</dbReference>
<evidence type="ECO:0000313" key="7">
    <source>
        <dbReference type="EMBL" id="SEG74718.1"/>
    </source>
</evidence>
<dbReference type="InterPro" id="IPR006076">
    <property type="entry name" value="FAD-dep_OxRdtase"/>
</dbReference>
<reference evidence="7 8" key="1">
    <citation type="submission" date="2016-10" db="EMBL/GenBank/DDBJ databases">
        <authorList>
            <person name="de Groot N.N."/>
        </authorList>
    </citation>
    <scope>NUCLEOTIDE SEQUENCE [LARGE SCALE GENOMIC DNA]</scope>
    <source>
        <strain evidence="7 8">DSM 26656</strain>
    </source>
</reference>
<dbReference type="PRINTS" id="PR01001">
    <property type="entry name" value="FADG3PDH"/>
</dbReference>
<evidence type="ECO:0000256" key="5">
    <source>
        <dbReference type="ARBA" id="ARBA00023002"/>
    </source>
</evidence>
<dbReference type="Gene3D" id="3.30.9.10">
    <property type="entry name" value="D-Amino Acid Oxidase, subunit A, domain 2"/>
    <property type="match status" value="1"/>
</dbReference>
<evidence type="ECO:0000256" key="4">
    <source>
        <dbReference type="ARBA" id="ARBA00022827"/>
    </source>
</evidence>
<dbReference type="Pfam" id="PF01266">
    <property type="entry name" value="DAO"/>
    <property type="match status" value="1"/>
</dbReference>
<dbReference type="InterPro" id="IPR038299">
    <property type="entry name" value="DAO_C_sf"/>
</dbReference>
<evidence type="ECO:0000256" key="2">
    <source>
        <dbReference type="ARBA" id="ARBA00007330"/>
    </source>
</evidence>
<keyword evidence="3" id="KW-0285">Flavoprotein</keyword>
<dbReference type="AlphaFoldDB" id="A0A1H6CP53"/>
<proteinExistence type="inferred from homology"/>
<organism evidence="7 8">
    <name type="scientific">Bosea lathyri</name>
    <dbReference type="NCBI Taxonomy" id="1036778"/>
    <lineage>
        <taxon>Bacteria</taxon>
        <taxon>Pseudomonadati</taxon>
        <taxon>Pseudomonadota</taxon>
        <taxon>Alphaproteobacteria</taxon>
        <taxon>Hyphomicrobiales</taxon>
        <taxon>Boseaceae</taxon>
        <taxon>Bosea</taxon>
    </lineage>
</organism>
<protein>
    <submittedName>
        <fullName evidence="7">Glycerol-3-phosphate dehydrogenase</fullName>
    </submittedName>
</protein>
<dbReference type="RefSeq" id="WP_103874820.1">
    <property type="nucleotide sequence ID" value="NZ_FNUY01000011.1"/>
</dbReference>
<dbReference type="GO" id="GO:0004368">
    <property type="term" value="F:glycerol-3-phosphate dehydrogenase (quinone) activity"/>
    <property type="evidence" value="ECO:0007669"/>
    <property type="project" value="InterPro"/>
</dbReference>
<sequence>MRTPLAELDRRSFDVVVVGGGAVGASAAQHIASSGRTTLLVDKGDFGAGTSSRSSRLLYSGLAYFSPDHALWRFAYRPMDLLQRVRMARLSMQCRTELATTMPERVSRHTFFFPVFEGGDYPGWKVDLGYRALGLFGSSKVPLAYRRLPAAEAASQFGLVGLMDRSRLSSVAVFDEYQYQWAERICLDTMLDAERCGATIRNYTTVTRLDPLPGGGWRVTLENPACPGETATVEAGTLVNTAGPWADRLLLKTSGPVPQKKHLVGIKGVNLVVKLPDSCRGTGFEMISSIGQPFYCMPWGDHHFFGPTETIFEGDPDSVRVLPEEVDFIISEANRALPSLNLTTNDIVYLWAGVRPRTTSEKASGVKSLTIHDMAAEGMPGALTVTGCPIMTHRHAGRMIAARVAQMGKPTGTPTPLSYAAKPMPGDGPLSPERLRHAAANEHVETLIDLLFRRVPVGWTPGMGLADARQAAETVADLLGWDEARIASEVEAYRRFVGENFEPSALAARAGSSEVAA</sequence>
<dbReference type="GO" id="GO:0046168">
    <property type="term" value="P:glycerol-3-phosphate catabolic process"/>
    <property type="evidence" value="ECO:0007669"/>
    <property type="project" value="TreeGrafter"/>
</dbReference>
<dbReference type="InterPro" id="IPR000447">
    <property type="entry name" value="G3P_DH_FAD-dep"/>
</dbReference>
<dbReference type="Gene3D" id="3.50.50.60">
    <property type="entry name" value="FAD/NAD(P)-binding domain"/>
    <property type="match status" value="1"/>
</dbReference>
<comment type="cofactor">
    <cofactor evidence="1">
        <name>FAD</name>
        <dbReference type="ChEBI" id="CHEBI:57692"/>
    </cofactor>
</comment>
<dbReference type="Proteomes" id="UP000236743">
    <property type="component" value="Unassembled WGS sequence"/>
</dbReference>
<keyword evidence="4" id="KW-0274">FAD</keyword>
<feature type="domain" description="FAD dependent oxidoreductase" evidence="6">
    <location>
        <begin position="14"/>
        <end position="402"/>
    </location>
</feature>
<dbReference type="SUPFAM" id="SSF51905">
    <property type="entry name" value="FAD/NAD(P)-binding domain"/>
    <property type="match status" value="1"/>
</dbReference>
<dbReference type="OrthoDB" id="9766796at2"/>
<comment type="similarity">
    <text evidence="2">Belongs to the FAD-dependent glycerol-3-phosphate dehydrogenase family.</text>
</comment>
<accession>A0A1H6CP53</accession>
<evidence type="ECO:0000256" key="1">
    <source>
        <dbReference type="ARBA" id="ARBA00001974"/>
    </source>
</evidence>